<dbReference type="EMBL" id="OB662252">
    <property type="protein sequence ID" value="CAD7229745.1"/>
    <property type="molecule type" value="Genomic_DNA"/>
</dbReference>
<dbReference type="AlphaFoldDB" id="A0A7R8WEZ7"/>
<proteinExistence type="predicted"/>
<name>A0A7R8WEZ7_9CRUS</name>
<gene>
    <name evidence="1" type="ORF">CTOB1V02_LOCUS7613</name>
</gene>
<accession>A0A7R8WEZ7</accession>
<evidence type="ECO:0000313" key="1">
    <source>
        <dbReference type="EMBL" id="CAD7229745.1"/>
    </source>
</evidence>
<sequence length="134" mass="15402">MEIDNFILLWISSMAWTYTNGICRTDLATDRTIEHNGACFFIATREETGSDKWIDAEKHCQNNLNGHIALTDYDLLVKAEPMLGRYFWVAPHVIGGGYFERRLSLDLEVQILDVLEITVEFGPYPEEVSNMEQL</sequence>
<protein>
    <submittedName>
        <fullName evidence="1">Uncharacterized protein</fullName>
    </submittedName>
</protein>
<reference evidence="1" key="1">
    <citation type="submission" date="2020-11" db="EMBL/GenBank/DDBJ databases">
        <authorList>
            <person name="Tran Van P."/>
        </authorList>
    </citation>
    <scope>NUCLEOTIDE SEQUENCE</scope>
</reference>
<organism evidence="1">
    <name type="scientific">Cyprideis torosa</name>
    <dbReference type="NCBI Taxonomy" id="163714"/>
    <lineage>
        <taxon>Eukaryota</taxon>
        <taxon>Metazoa</taxon>
        <taxon>Ecdysozoa</taxon>
        <taxon>Arthropoda</taxon>
        <taxon>Crustacea</taxon>
        <taxon>Oligostraca</taxon>
        <taxon>Ostracoda</taxon>
        <taxon>Podocopa</taxon>
        <taxon>Podocopida</taxon>
        <taxon>Cytherocopina</taxon>
        <taxon>Cytheroidea</taxon>
        <taxon>Cytherideidae</taxon>
        <taxon>Cyprideis</taxon>
    </lineage>
</organism>